<reference evidence="7 10" key="2">
    <citation type="submission" date="2018-06" db="EMBL/GenBank/DDBJ databases">
        <authorList>
            <consortium name="Pathogen Informatics"/>
            <person name="Doyle S."/>
        </authorList>
    </citation>
    <scope>NUCLEOTIDE SEQUENCE [LARGE SCALE GENOMIC DNA]</scope>
    <source>
        <strain evidence="7 10">NCTC12714</strain>
    </source>
</reference>
<keyword evidence="4" id="KW-0472">Membrane</keyword>
<reference evidence="8 9" key="1">
    <citation type="journal article" date="2014" name="Genome Announc.">
        <title>Draft genome sequences of eight enterohepatic helicobacter species isolated from both laboratory and wild rodents.</title>
        <authorList>
            <person name="Sheh A."/>
            <person name="Shen Z."/>
            <person name="Fox J.G."/>
        </authorList>
    </citation>
    <scope>NUCLEOTIDE SEQUENCE [LARGE SCALE GENOMIC DNA]</scope>
    <source>
        <strain evidence="8 9">ST1</strain>
    </source>
</reference>
<evidence type="ECO:0000259" key="5">
    <source>
        <dbReference type="PROSITE" id="PS50111"/>
    </source>
</evidence>
<keyword evidence="4" id="KW-0812">Transmembrane</keyword>
<keyword evidence="10" id="KW-1185">Reference proteome</keyword>
<protein>
    <submittedName>
        <fullName evidence="8">Methyl-accepting chemotaxis protein</fullName>
    </submittedName>
    <submittedName>
        <fullName evidence="7">Methyl-accepting chemotaxis sensory transducer</fullName>
    </submittedName>
</protein>
<proteinExistence type="inferred from homology"/>
<dbReference type="InterPro" id="IPR004089">
    <property type="entry name" value="MCPsignal_dom"/>
</dbReference>
<dbReference type="Gene3D" id="1.10.287.950">
    <property type="entry name" value="Methyl-accepting chemotaxis protein"/>
    <property type="match status" value="1"/>
</dbReference>
<dbReference type="EMBL" id="UGJE01000002">
    <property type="protein sequence ID" value="STQ86469.1"/>
    <property type="molecule type" value="Genomic_DNA"/>
</dbReference>
<evidence type="ECO:0000313" key="10">
    <source>
        <dbReference type="Proteomes" id="UP000255139"/>
    </source>
</evidence>
<dbReference type="GO" id="GO:0016020">
    <property type="term" value="C:membrane"/>
    <property type="evidence" value="ECO:0007669"/>
    <property type="project" value="InterPro"/>
</dbReference>
<feature type="domain" description="HAMP" evidence="6">
    <location>
        <begin position="200"/>
        <end position="254"/>
    </location>
</feature>
<dbReference type="GO" id="GO:0007165">
    <property type="term" value="P:signal transduction"/>
    <property type="evidence" value="ECO:0007669"/>
    <property type="project" value="UniProtKB-KW"/>
</dbReference>
<evidence type="ECO:0000256" key="4">
    <source>
        <dbReference type="SAM" id="Phobius"/>
    </source>
</evidence>
<organism evidence="7 10">
    <name type="scientific">Helicobacter muridarum</name>
    <dbReference type="NCBI Taxonomy" id="216"/>
    <lineage>
        <taxon>Bacteria</taxon>
        <taxon>Pseudomonadati</taxon>
        <taxon>Campylobacterota</taxon>
        <taxon>Epsilonproteobacteria</taxon>
        <taxon>Campylobacterales</taxon>
        <taxon>Helicobacteraceae</taxon>
        <taxon>Helicobacter</taxon>
    </lineage>
</organism>
<accession>A0A099U1S3</accession>
<dbReference type="Pfam" id="PF00672">
    <property type="entry name" value="HAMP"/>
    <property type="match status" value="1"/>
</dbReference>
<dbReference type="Pfam" id="PF00015">
    <property type="entry name" value="MCPsignal"/>
    <property type="match status" value="1"/>
</dbReference>
<dbReference type="AlphaFoldDB" id="A0A099U1S3"/>
<evidence type="ECO:0000256" key="3">
    <source>
        <dbReference type="PROSITE-ProRule" id="PRU00284"/>
    </source>
</evidence>
<evidence type="ECO:0000313" key="9">
    <source>
        <dbReference type="Proteomes" id="UP000029922"/>
    </source>
</evidence>
<gene>
    <name evidence="7" type="primary">mcpB_2</name>
    <name evidence="8" type="ORF">LS73_004750</name>
    <name evidence="7" type="ORF">NCTC12714_01276</name>
</gene>
<dbReference type="SMART" id="SM00304">
    <property type="entry name" value="HAMP"/>
    <property type="match status" value="1"/>
</dbReference>
<evidence type="ECO:0000313" key="8">
    <source>
        <dbReference type="EMBL" id="TLE00494.1"/>
    </source>
</evidence>
<dbReference type="PANTHER" id="PTHR32089:SF112">
    <property type="entry name" value="LYSOZYME-LIKE PROTEIN-RELATED"/>
    <property type="match status" value="1"/>
</dbReference>
<feature type="transmembrane region" description="Helical" evidence="4">
    <location>
        <begin position="178"/>
        <end position="198"/>
    </location>
</feature>
<comment type="similarity">
    <text evidence="2">Belongs to the methyl-accepting chemotaxis (MCP) protein family.</text>
</comment>
<name>A0A099U1S3_9HELI</name>
<evidence type="ECO:0000256" key="1">
    <source>
        <dbReference type="ARBA" id="ARBA00023224"/>
    </source>
</evidence>
<dbReference type="PROSITE" id="PS50111">
    <property type="entry name" value="CHEMOTAXIS_TRANSDUC_2"/>
    <property type="match status" value="1"/>
</dbReference>
<dbReference type="Gene3D" id="3.30.450.290">
    <property type="match status" value="1"/>
</dbReference>
<dbReference type="RefSeq" id="WP_034556959.1">
    <property type="nucleotide sequence ID" value="NZ_FZML01000020.1"/>
</dbReference>
<dbReference type="Proteomes" id="UP000029922">
    <property type="component" value="Unassembled WGS sequence"/>
</dbReference>
<dbReference type="EMBL" id="JRPD02000007">
    <property type="protein sequence ID" value="TLE00494.1"/>
    <property type="molecule type" value="Genomic_DNA"/>
</dbReference>
<keyword evidence="1 3" id="KW-0807">Transducer</keyword>
<evidence type="ECO:0000256" key="2">
    <source>
        <dbReference type="ARBA" id="ARBA00029447"/>
    </source>
</evidence>
<dbReference type="SMART" id="SM00283">
    <property type="entry name" value="MA"/>
    <property type="match status" value="1"/>
</dbReference>
<dbReference type="InterPro" id="IPR003660">
    <property type="entry name" value="HAMP_dom"/>
</dbReference>
<dbReference type="STRING" id="216.LS73_01635"/>
<keyword evidence="4" id="KW-1133">Transmembrane helix</keyword>
<dbReference type="OrthoDB" id="9776024at2"/>
<dbReference type="PROSITE" id="PS50885">
    <property type="entry name" value="HAMP"/>
    <property type="match status" value="1"/>
</dbReference>
<feature type="domain" description="Methyl-accepting transducer" evidence="5">
    <location>
        <begin position="259"/>
        <end position="516"/>
    </location>
</feature>
<sequence length="531" mass="59139">MLKTFRSKLIFTLLVFIIIGIGILYCIVSKNYEDIAYDQGVKAATTLGDSIFSTVRLSMDSGERNIIDNTVHEAKEIDGIASLEIYKSNKIIELFNINEKPADIDSSKSDIQKIFQDKQEIIKQDRNSRNIILQKPLIANDSCVICHINANSGDVLGVLELKISMNDIYNTINDAQDYLLIIMITFGIIAIGALYIFFEKELVLPLNRLQEMAKELQDGSKDLTKRIAIKREDEVGIASSYINAFIHAIQNTISISKSVSIDNKQTTLKLLNIANTLSSNSDNQFKLVNSANNLTQEISKNLNIATHTTDSTINDIQDTEATLCEFVSKLQECIDLIKQSDQKQQNVMFQANELESHTTNIKSILTTIRDIADQTNLLSLNAAIEAARAGEHGRGFAVVADEVRKLAERTQESLVQITSNINLVSQSVNSMGDVIGDVSVEMDNITEKTIPLINHANNTRDKLQTTKQNSLKLQRISATIASHTKELQEMTKSITQSSQSNQELGHDIQKSVNEITQKATELENAILQFKT</sequence>
<evidence type="ECO:0000313" key="7">
    <source>
        <dbReference type="EMBL" id="STQ86469.1"/>
    </source>
</evidence>
<dbReference type="CDD" id="cd06225">
    <property type="entry name" value="HAMP"/>
    <property type="match status" value="1"/>
</dbReference>
<evidence type="ECO:0000259" key="6">
    <source>
        <dbReference type="PROSITE" id="PS50885"/>
    </source>
</evidence>
<dbReference type="Proteomes" id="UP000255139">
    <property type="component" value="Unassembled WGS sequence"/>
</dbReference>
<feature type="transmembrane region" description="Helical" evidence="4">
    <location>
        <begin position="9"/>
        <end position="28"/>
    </location>
</feature>
<dbReference type="SUPFAM" id="SSF58104">
    <property type="entry name" value="Methyl-accepting chemotaxis protein (MCP) signaling domain"/>
    <property type="match status" value="1"/>
</dbReference>
<dbReference type="PANTHER" id="PTHR32089">
    <property type="entry name" value="METHYL-ACCEPTING CHEMOTAXIS PROTEIN MCPB"/>
    <property type="match status" value="1"/>
</dbReference>